<dbReference type="InterPro" id="IPR027417">
    <property type="entry name" value="P-loop_NTPase"/>
</dbReference>
<dbReference type="GO" id="GO:0005525">
    <property type="term" value="F:GTP binding"/>
    <property type="evidence" value="ECO:0007669"/>
    <property type="project" value="UniProtKB-KW"/>
</dbReference>
<dbReference type="STRING" id="4540.A0A3L6SC12"/>
<comment type="caution">
    <text evidence="14">The sequence shown here is derived from an EMBL/GenBank/DDBJ whole genome shotgun (WGS) entry which is preliminary data.</text>
</comment>
<evidence type="ECO:0000256" key="1">
    <source>
        <dbReference type="ARBA" id="ARBA00004123"/>
    </source>
</evidence>
<dbReference type="PANTHER" id="PTHR10218">
    <property type="entry name" value="GTP-BINDING PROTEIN ALPHA SUBUNIT"/>
    <property type="match status" value="1"/>
</dbReference>
<feature type="compositionally biased region" description="Low complexity" evidence="13">
    <location>
        <begin position="105"/>
        <end position="120"/>
    </location>
</feature>
<dbReference type="Proteomes" id="UP000275267">
    <property type="component" value="Unassembled WGS sequence"/>
</dbReference>
<dbReference type="Gene3D" id="1.10.400.10">
    <property type="entry name" value="GI Alpha 1, domain 2-like"/>
    <property type="match status" value="1"/>
</dbReference>
<dbReference type="FunFam" id="3.40.50.300:FF:000692">
    <property type="entry name" value="Guanine nucleotide-binding protein subunit alpha"/>
    <property type="match status" value="1"/>
</dbReference>
<dbReference type="GO" id="GO:0005834">
    <property type="term" value="C:heterotrimeric G-protein complex"/>
    <property type="evidence" value="ECO:0007669"/>
    <property type="project" value="TreeGrafter"/>
</dbReference>
<evidence type="ECO:0000256" key="12">
    <source>
        <dbReference type="PIRSR" id="PIRSR601019-2"/>
    </source>
</evidence>
<evidence type="ECO:0000256" key="7">
    <source>
        <dbReference type="ARBA" id="ARBA00023134"/>
    </source>
</evidence>
<dbReference type="EMBL" id="PQIB02000005">
    <property type="protein sequence ID" value="RLN18557.1"/>
    <property type="molecule type" value="Genomic_DNA"/>
</dbReference>
<keyword evidence="5" id="KW-0862">Zinc</keyword>
<feature type="binding site" evidence="12">
    <location>
        <position position="490"/>
    </location>
    <ligand>
        <name>Mg(2+)</name>
        <dbReference type="ChEBI" id="CHEBI:18420"/>
    </ligand>
</feature>
<dbReference type="GO" id="GO:0031683">
    <property type="term" value="F:G-protein beta/gamma-subunit complex binding"/>
    <property type="evidence" value="ECO:0007669"/>
    <property type="project" value="InterPro"/>
</dbReference>
<comment type="subcellular location">
    <subcellularLocation>
        <location evidence="1">Nucleus</location>
    </subcellularLocation>
</comment>
<dbReference type="AlphaFoldDB" id="A0A3L6SC12"/>
<feature type="compositionally biased region" description="Basic and acidic residues" evidence="13">
    <location>
        <begin position="359"/>
        <end position="375"/>
    </location>
</feature>
<dbReference type="SUPFAM" id="SSF52540">
    <property type="entry name" value="P-loop containing nucleoside triphosphate hydrolases"/>
    <property type="match status" value="1"/>
</dbReference>
<evidence type="ECO:0000256" key="3">
    <source>
        <dbReference type="ARBA" id="ARBA00022741"/>
    </source>
</evidence>
<feature type="region of interest" description="Disordered" evidence="13">
    <location>
        <begin position="29"/>
        <end position="151"/>
    </location>
</feature>
<organism evidence="14 15">
    <name type="scientific">Panicum miliaceum</name>
    <name type="common">Proso millet</name>
    <name type="synonym">Broomcorn millet</name>
    <dbReference type="NCBI Taxonomy" id="4540"/>
    <lineage>
        <taxon>Eukaryota</taxon>
        <taxon>Viridiplantae</taxon>
        <taxon>Streptophyta</taxon>
        <taxon>Embryophyta</taxon>
        <taxon>Tracheophyta</taxon>
        <taxon>Spermatophyta</taxon>
        <taxon>Magnoliopsida</taxon>
        <taxon>Liliopsida</taxon>
        <taxon>Poales</taxon>
        <taxon>Poaceae</taxon>
        <taxon>PACMAD clade</taxon>
        <taxon>Panicoideae</taxon>
        <taxon>Panicodae</taxon>
        <taxon>Paniceae</taxon>
        <taxon>Panicinae</taxon>
        <taxon>Panicum</taxon>
        <taxon>Panicum sect. Panicum</taxon>
    </lineage>
</organism>
<dbReference type="SMART" id="SM00275">
    <property type="entry name" value="G_alpha"/>
    <property type="match status" value="1"/>
</dbReference>
<feature type="compositionally biased region" description="Polar residues" evidence="13">
    <location>
        <begin position="905"/>
        <end position="920"/>
    </location>
</feature>
<reference evidence="15" key="1">
    <citation type="journal article" date="2019" name="Nat. Commun.">
        <title>The genome of broomcorn millet.</title>
        <authorList>
            <person name="Zou C."/>
            <person name="Miki D."/>
            <person name="Li D."/>
            <person name="Tang Q."/>
            <person name="Xiao L."/>
            <person name="Rajput S."/>
            <person name="Deng P."/>
            <person name="Jia W."/>
            <person name="Huang R."/>
            <person name="Zhang M."/>
            <person name="Sun Y."/>
            <person name="Hu J."/>
            <person name="Fu X."/>
            <person name="Schnable P.S."/>
            <person name="Li F."/>
            <person name="Zhang H."/>
            <person name="Feng B."/>
            <person name="Zhu X."/>
            <person name="Liu R."/>
            <person name="Schnable J.C."/>
            <person name="Zhu J.-K."/>
            <person name="Zhang H."/>
        </authorList>
    </citation>
    <scope>NUCLEOTIDE SEQUENCE [LARGE SCALE GENOMIC DNA]</scope>
</reference>
<keyword evidence="4" id="KW-0863">Zinc-finger</keyword>
<protein>
    <submittedName>
        <fullName evidence="14">Extra-large guanine nucleotide-binding protein 3-like isoform X1</fullName>
    </submittedName>
</protein>
<evidence type="ECO:0000256" key="9">
    <source>
        <dbReference type="ARBA" id="ARBA00023242"/>
    </source>
</evidence>
<keyword evidence="15" id="KW-1185">Reference proteome</keyword>
<dbReference type="GO" id="GO:0001664">
    <property type="term" value="F:G protein-coupled receptor binding"/>
    <property type="evidence" value="ECO:0007669"/>
    <property type="project" value="TreeGrafter"/>
</dbReference>
<keyword evidence="2 12" id="KW-0479">Metal-binding</keyword>
<evidence type="ECO:0000256" key="5">
    <source>
        <dbReference type="ARBA" id="ARBA00022833"/>
    </source>
</evidence>
<dbReference type="GO" id="GO:0005634">
    <property type="term" value="C:nucleus"/>
    <property type="evidence" value="ECO:0007669"/>
    <property type="project" value="UniProtKB-SubCell"/>
</dbReference>
<name>A0A3L6SC12_PANMI</name>
<dbReference type="GO" id="GO:0007188">
    <property type="term" value="P:adenylate cyclase-modulating G protein-coupled receptor signaling pathway"/>
    <property type="evidence" value="ECO:0007669"/>
    <property type="project" value="TreeGrafter"/>
</dbReference>
<accession>A0A3L6SC12</accession>
<dbReference type="GO" id="GO:0005737">
    <property type="term" value="C:cytoplasm"/>
    <property type="evidence" value="ECO:0007669"/>
    <property type="project" value="TreeGrafter"/>
</dbReference>
<keyword evidence="12" id="KW-0460">Magnesium</keyword>
<dbReference type="InterPro" id="IPR001019">
    <property type="entry name" value="Gprotein_alpha_su"/>
</dbReference>
<evidence type="ECO:0000256" key="11">
    <source>
        <dbReference type="PIRSR" id="PIRSR601019-1"/>
    </source>
</evidence>
<dbReference type="OrthoDB" id="5817230at2759"/>
<dbReference type="PANTHER" id="PTHR10218:SF358">
    <property type="entry name" value="OS10G0117800 PROTEIN"/>
    <property type="match status" value="1"/>
</dbReference>
<dbReference type="SUPFAM" id="SSF47895">
    <property type="entry name" value="Transducin (alpha subunit), insertion domain"/>
    <property type="match status" value="1"/>
</dbReference>
<evidence type="ECO:0000256" key="8">
    <source>
        <dbReference type="ARBA" id="ARBA00023224"/>
    </source>
</evidence>
<keyword evidence="3 11" id="KW-0547">Nucleotide-binding</keyword>
<feature type="compositionally biased region" description="Pro residues" evidence="13">
    <location>
        <begin position="121"/>
        <end position="140"/>
    </location>
</feature>
<evidence type="ECO:0000256" key="2">
    <source>
        <dbReference type="ARBA" id="ARBA00022723"/>
    </source>
</evidence>
<keyword evidence="7 11" id="KW-0342">GTP-binding</keyword>
<gene>
    <name evidence="14" type="ORF">C2845_PM02G17930</name>
</gene>
<dbReference type="Pfam" id="PF00503">
    <property type="entry name" value="G-alpha"/>
    <property type="match status" value="1"/>
</dbReference>
<sequence>MPSSPPPPEPAPTPAPPMDTAWARALRRLLPPGAPLPDEDHLDYSFSVDLPDGPAARGPPSPSAAVPRPLPVPLPRHRRRISRLLFRTAPAPPPRCASPSPPSSPDAAPTPTSLSLSTSPPRAPESPPPPPLPQLHPPAPAHGGGGGRRRACARCGKGGRIAVAMGILGDQRQEECLACGARYCAGCVLRAMGSMPEGRKCVACIGAPVVDPRRRARLGRGSRLLARVLAPEERRQVMRAERGCAANQVWPDEVVVNGRGLSQGELDLLLGCAVPPDRLVPGRYWYDKDSGLWGKEGERPDRIVSSKLSVGGKLQADASNGTTQVFVNGREITKTELRMLKVAREKRMKEVQGLSDCSTQRRRDSGHPGRASELDLDGDHEISLAAHDGVDHRPQCKALASVQCPRNTHFWLYDDGSYEEEGQNIIKGNIWQKASTRLIANLFSLPIPPGYSHVLKGDATGDSGRFVPDYLEQKSVQKLLLIGLEGSGSSTIFKQAKFLYGSKFSPGEILDLKLMIQINVYRYLSTLLEWRECFEDEALKEERELCTIDKAAGETGVAQTRSSLYSLNQRLMQFADWLLEIVALGDLDAFFPAATREYAPIVQEVWKDAAIQATHKRNNEFYFLPDVASYFLDRVVEVSSNEYEPTETDILYAEGINQWNGLSLLEFSLNDRYTFTESYVDKPDDPSMQTKYQLMRINSKGLNGGLRCLEMLEEVRAIIFCISLADYDQMWVQSSGEPCNKMITSRDMFEDVITHPSFQDTTCVLLLNKYDTFEAKINRVPLTVCDWFADFSPVKPHHTHQSLASHAYYYIALKFKDLYSTITNRKLFVFQTKALERKMVDDAFRFIREVLRWDDVHRNALAAARGLLACLAPGSSCLPKCPPKPSIHRPAIQGPDHQTRAGAQGSVSRAISSESIMQSY</sequence>
<evidence type="ECO:0000313" key="15">
    <source>
        <dbReference type="Proteomes" id="UP000275267"/>
    </source>
</evidence>
<dbReference type="GO" id="GO:0008270">
    <property type="term" value="F:zinc ion binding"/>
    <property type="evidence" value="ECO:0007669"/>
    <property type="project" value="UniProtKB-KW"/>
</dbReference>
<keyword evidence="6" id="KW-0106">Calcium</keyword>
<feature type="region of interest" description="Disordered" evidence="13">
    <location>
        <begin position="351"/>
        <end position="375"/>
    </location>
</feature>
<dbReference type="PROSITE" id="PS51882">
    <property type="entry name" value="G_ALPHA"/>
    <property type="match status" value="1"/>
</dbReference>
<evidence type="ECO:0000256" key="10">
    <source>
        <dbReference type="ARBA" id="ARBA00060880"/>
    </source>
</evidence>
<feature type="compositionally biased region" description="Pro residues" evidence="13">
    <location>
        <begin position="90"/>
        <end position="104"/>
    </location>
</feature>
<dbReference type="GO" id="GO:0003924">
    <property type="term" value="F:GTPase activity"/>
    <property type="evidence" value="ECO:0007669"/>
    <property type="project" value="InterPro"/>
</dbReference>
<dbReference type="FunFam" id="1.10.400.10:FF:000005">
    <property type="entry name" value="Extra-large guanine nucleotide-binding protein 3"/>
    <property type="match status" value="1"/>
</dbReference>
<dbReference type="PRINTS" id="PR01217">
    <property type="entry name" value="PRICHEXTENSN"/>
</dbReference>
<feature type="binding site" evidence="11">
    <location>
        <begin position="768"/>
        <end position="771"/>
    </location>
    <ligand>
        <name>GTP</name>
        <dbReference type="ChEBI" id="CHEBI:37565"/>
    </ligand>
</feature>
<keyword evidence="8" id="KW-0807">Transducer</keyword>
<comment type="similarity">
    <text evidence="10">Belongs to the G-alpha family. XLG subfamily.</text>
</comment>
<feature type="compositionally biased region" description="Pro residues" evidence="13">
    <location>
        <begin position="57"/>
        <end position="74"/>
    </location>
</feature>
<feature type="binding site" evidence="11">
    <location>
        <position position="834"/>
    </location>
    <ligand>
        <name>GTP</name>
        <dbReference type="ChEBI" id="CHEBI:37565"/>
    </ligand>
</feature>
<feature type="region of interest" description="Disordered" evidence="13">
    <location>
        <begin position="887"/>
        <end position="920"/>
    </location>
</feature>
<proteinExistence type="inferred from homology"/>
<evidence type="ECO:0000313" key="14">
    <source>
        <dbReference type="EMBL" id="RLN18557.1"/>
    </source>
</evidence>
<evidence type="ECO:0000256" key="13">
    <source>
        <dbReference type="SAM" id="MobiDB-lite"/>
    </source>
</evidence>
<evidence type="ECO:0000256" key="6">
    <source>
        <dbReference type="ARBA" id="ARBA00022837"/>
    </source>
</evidence>
<dbReference type="Gene3D" id="3.40.50.300">
    <property type="entry name" value="P-loop containing nucleotide triphosphate hydrolases"/>
    <property type="match status" value="1"/>
</dbReference>
<evidence type="ECO:0000256" key="4">
    <source>
        <dbReference type="ARBA" id="ARBA00022771"/>
    </source>
</evidence>
<dbReference type="InterPro" id="IPR011025">
    <property type="entry name" value="GproteinA_insert"/>
</dbReference>
<keyword evidence="9" id="KW-0539">Nucleus</keyword>